<organism evidence="1 2">
    <name type="scientific">Shewanella violacea (strain JCM 10179 / CIP 106290 / LMG 19151 / DSS12)</name>
    <dbReference type="NCBI Taxonomy" id="637905"/>
    <lineage>
        <taxon>Bacteria</taxon>
        <taxon>Pseudomonadati</taxon>
        <taxon>Pseudomonadota</taxon>
        <taxon>Gammaproteobacteria</taxon>
        <taxon>Alteromonadales</taxon>
        <taxon>Shewanellaceae</taxon>
        <taxon>Shewanella</taxon>
    </lineage>
</organism>
<gene>
    <name evidence="1" type="ordered locus">SVI_1160</name>
</gene>
<dbReference type="AlphaFoldDB" id="D4ZHI2"/>
<sequence>MLYGKRLYGEGVLKLGRRFIGIEMDTDILKELLTVLNDAVIKQKNRQLRRFFILLTVTCGQCVDAKTMVPI</sequence>
<accession>D4ZHI2</accession>
<evidence type="ECO:0000313" key="2">
    <source>
        <dbReference type="Proteomes" id="UP000002350"/>
    </source>
</evidence>
<evidence type="ECO:0000313" key="1">
    <source>
        <dbReference type="EMBL" id="BAJ01131.1"/>
    </source>
</evidence>
<dbReference type="EMBL" id="AP011177">
    <property type="protein sequence ID" value="BAJ01131.1"/>
    <property type="molecule type" value="Genomic_DNA"/>
</dbReference>
<dbReference type="Proteomes" id="UP000002350">
    <property type="component" value="Chromosome"/>
</dbReference>
<name>D4ZHI2_SHEVD</name>
<proteinExistence type="predicted"/>
<dbReference type="KEGG" id="svo:SVI_1160"/>
<reference evidence="2" key="1">
    <citation type="journal article" date="2010" name="Mol. Biosyst.">
        <title>Complete genome sequence and comparative analysis of Shewanella violacea, a psychrophilic and piezophilic bacterium from deep sea floor sediments.</title>
        <authorList>
            <person name="Aono E."/>
            <person name="Baba T."/>
            <person name="Ara T."/>
            <person name="Nishi T."/>
            <person name="Nakamichi T."/>
            <person name="Inamoto E."/>
            <person name="Toyonaga H."/>
            <person name="Hasegawa M."/>
            <person name="Takai Y."/>
            <person name="Okumura Y."/>
            <person name="Baba M."/>
            <person name="Tomita M."/>
            <person name="Kato C."/>
            <person name="Oshima T."/>
            <person name="Nakasone K."/>
            <person name="Mori H."/>
        </authorList>
    </citation>
    <scope>NUCLEOTIDE SEQUENCE [LARGE SCALE GENOMIC DNA]</scope>
    <source>
        <strain evidence="2">JCM 10179 / CIP 106290 / LMG 19151 / DSS12</strain>
    </source>
</reference>
<dbReference type="HOGENOM" id="CLU_2737806_0_0_6"/>
<keyword evidence="2" id="KW-1185">Reference proteome</keyword>
<protein>
    <submittedName>
        <fullName evidence="1">Uncharacterized protein</fullName>
    </submittedName>
</protein>